<dbReference type="AlphaFoldDB" id="A0A2W7NG45"/>
<organism evidence="1 2">
    <name type="scientific">Breznakibacter xylanolyticus</name>
    <dbReference type="NCBI Taxonomy" id="990"/>
    <lineage>
        <taxon>Bacteria</taxon>
        <taxon>Pseudomonadati</taxon>
        <taxon>Bacteroidota</taxon>
        <taxon>Bacteroidia</taxon>
        <taxon>Marinilabiliales</taxon>
        <taxon>Marinilabiliaceae</taxon>
        <taxon>Breznakibacter</taxon>
    </lineage>
</organism>
<protein>
    <submittedName>
        <fullName evidence="1">Uncharacterized protein</fullName>
    </submittedName>
</protein>
<dbReference type="EMBL" id="QKZK01000004">
    <property type="protein sequence ID" value="PZX19371.1"/>
    <property type="molecule type" value="Genomic_DNA"/>
</dbReference>
<keyword evidence="2" id="KW-1185">Reference proteome</keyword>
<gene>
    <name evidence="1" type="ORF">LX69_00638</name>
</gene>
<dbReference type="RefSeq" id="WP_111444361.1">
    <property type="nucleotide sequence ID" value="NZ_QKZK01000004.1"/>
</dbReference>
<accession>A0A2W7NG45</accession>
<sequence>MKKSNCKNNDMPASLLIVDRLIEKNGEKSLAVHQSITQKGIFDPQSNKRKENICALMIKLYFCDSIIGKAQRDEVFYLTNSQSSHYSRGQNLRKVRLVCRFR</sequence>
<comment type="caution">
    <text evidence="1">The sequence shown here is derived from an EMBL/GenBank/DDBJ whole genome shotgun (WGS) entry which is preliminary data.</text>
</comment>
<evidence type="ECO:0000313" key="1">
    <source>
        <dbReference type="EMBL" id="PZX19371.1"/>
    </source>
</evidence>
<proteinExistence type="predicted"/>
<reference evidence="1 2" key="1">
    <citation type="submission" date="2018-06" db="EMBL/GenBank/DDBJ databases">
        <title>Genomic Encyclopedia of Archaeal and Bacterial Type Strains, Phase II (KMG-II): from individual species to whole genera.</title>
        <authorList>
            <person name="Goeker M."/>
        </authorList>
    </citation>
    <scope>NUCLEOTIDE SEQUENCE [LARGE SCALE GENOMIC DNA]</scope>
    <source>
        <strain evidence="1 2">DSM 6779</strain>
    </source>
</reference>
<name>A0A2W7NG45_9BACT</name>
<evidence type="ECO:0000313" key="2">
    <source>
        <dbReference type="Proteomes" id="UP000249239"/>
    </source>
</evidence>
<dbReference type="Proteomes" id="UP000249239">
    <property type="component" value="Unassembled WGS sequence"/>
</dbReference>